<reference evidence="1 2" key="1">
    <citation type="submission" date="2019-10" db="EMBL/GenBank/DDBJ databases">
        <title>Prolixibacter strains distinguished by the presence of nitrate reductase genes were adept at nitrate-dependent anaerobic corrosion of metallic iron and carbon steel.</title>
        <authorList>
            <person name="Iino T."/>
            <person name="Shono N."/>
            <person name="Ito K."/>
            <person name="Nakamura R."/>
            <person name="Sueoka K."/>
            <person name="Harayama S."/>
            <person name="Ohkuma M."/>
        </authorList>
    </citation>
    <scope>NUCLEOTIDE SEQUENCE [LARGE SCALE GENOMIC DNA]</scope>
    <source>
        <strain evidence="1 2">JCM 13498</strain>
    </source>
</reference>
<name>A0A5M4B5W8_9BACT</name>
<dbReference type="AlphaFoldDB" id="A0A5M4B5W8"/>
<dbReference type="Gene3D" id="3.40.50.1240">
    <property type="entry name" value="Phosphoglycerate mutase-like"/>
    <property type="match status" value="1"/>
</dbReference>
<dbReference type="SUPFAM" id="SSF53254">
    <property type="entry name" value="Phosphoglycerate mutase-like"/>
    <property type="match status" value="1"/>
</dbReference>
<dbReference type="InterPro" id="IPR029033">
    <property type="entry name" value="His_PPase_superfam"/>
</dbReference>
<dbReference type="Proteomes" id="UP000391834">
    <property type="component" value="Unassembled WGS sequence"/>
</dbReference>
<proteinExistence type="predicted"/>
<dbReference type="OrthoDB" id="9782128at2"/>
<protein>
    <recommendedName>
        <fullName evidence="3">Alpha-ribazole phosphatase</fullName>
    </recommendedName>
</protein>
<keyword evidence="2" id="KW-1185">Reference proteome</keyword>
<dbReference type="EMBL" id="BLAX01000001">
    <property type="protein sequence ID" value="GET35223.1"/>
    <property type="molecule type" value="Genomic_DNA"/>
</dbReference>
<sequence>MGTVVLIRHTSVDVPAGTIYGQTDVLPDHTFAAEAEKLESEVRPFTGFSVFSSPLTRCRMLAEALFPGREIHFDQRITELDFGDWEGRRWKEIEQLEEGRYWFDHYQTARCPGGEGYPDLYSRVRDFLICYREKFAGGAVIITHGGPFRVLAGLLKGMNAEGVWDLPSPSYGGMELFELE</sequence>
<dbReference type="InterPro" id="IPR013078">
    <property type="entry name" value="His_Pase_superF_clade-1"/>
</dbReference>
<dbReference type="SMART" id="SM00855">
    <property type="entry name" value="PGAM"/>
    <property type="match status" value="1"/>
</dbReference>
<evidence type="ECO:0000313" key="1">
    <source>
        <dbReference type="EMBL" id="GET35223.1"/>
    </source>
</evidence>
<dbReference type="Pfam" id="PF00300">
    <property type="entry name" value="His_Phos_1"/>
    <property type="match status" value="1"/>
</dbReference>
<organism evidence="1 2">
    <name type="scientific">Prolixibacter bellariivorans</name>
    <dbReference type="NCBI Taxonomy" id="314319"/>
    <lineage>
        <taxon>Bacteria</taxon>
        <taxon>Pseudomonadati</taxon>
        <taxon>Bacteroidota</taxon>
        <taxon>Bacteroidia</taxon>
        <taxon>Marinilabiliales</taxon>
        <taxon>Prolixibacteraceae</taxon>
        <taxon>Prolixibacter</taxon>
    </lineage>
</organism>
<dbReference type="RefSeq" id="WP_051539195.1">
    <property type="nucleotide sequence ID" value="NZ_BLAX01000001.1"/>
</dbReference>
<accession>A0A5M4B5W8</accession>
<gene>
    <name evidence="1" type="ORF">PbJCM13498_40860</name>
</gene>
<evidence type="ECO:0008006" key="3">
    <source>
        <dbReference type="Google" id="ProtNLM"/>
    </source>
</evidence>
<evidence type="ECO:0000313" key="2">
    <source>
        <dbReference type="Proteomes" id="UP000391834"/>
    </source>
</evidence>
<comment type="caution">
    <text evidence="1">The sequence shown here is derived from an EMBL/GenBank/DDBJ whole genome shotgun (WGS) entry which is preliminary data.</text>
</comment>
<dbReference type="CDD" id="cd07067">
    <property type="entry name" value="HP_PGM_like"/>
    <property type="match status" value="1"/>
</dbReference>